<dbReference type="Proteomes" id="UP001217089">
    <property type="component" value="Unassembled WGS sequence"/>
</dbReference>
<name>A0ABQ9E4S4_TEGGR</name>
<reference evidence="4 5" key="1">
    <citation type="submission" date="2022-12" db="EMBL/GenBank/DDBJ databases">
        <title>Chromosome-level genome of Tegillarca granosa.</title>
        <authorList>
            <person name="Kim J."/>
        </authorList>
    </citation>
    <scope>NUCLEOTIDE SEQUENCE [LARGE SCALE GENOMIC DNA]</scope>
    <source>
        <strain evidence="4">Teg-2019</strain>
        <tissue evidence="4">Adductor muscle</tissue>
    </source>
</reference>
<dbReference type="Gene3D" id="3.40.50.300">
    <property type="entry name" value="P-loop containing nucleotide triphosphate hydrolases"/>
    <property type="match status" value="2"/>
</dbReference>
<dbReference type="PANTHER" id="PTHR11783">
    <property type="entry name" value="SULFOTRANSFERASE SULT"/>
    <property type="match status" value="1"/>
</dbReference>
<dbReference type="EMBL" id="JARBDR010000921">
    <property type="protein sequence ID" value="KAJ8299431.1"/>
    <property type="molecule type" value="Genomic_DNA"/>
</dbReference>
<proteinExistence type="inferred from homology"/>
<dbReference type="InterPro" id="IPR027417">
    <property type="entry name" value="P-loop_NTPase"/>
</dbReference>
<evidence type="ECO:0000259" key="3">
    <source>
        <dbReference type="Pfam" id="PF00685"/>
    </source>
</evidence>
<evidence type="ECO:0000256" key="1">
    <source>
        <dbReference type="ARBA" id="ARBA00005771"/>
    </source>
</evidence>
<gene>
    <name evidence="4" type="ORF">KUTeg_023491</name>
</gene>
<keyword evidence="5" id="KW-1185">Reference proteome</keyword>
<feature type="domain" description="Sulfotransferase" evidence="3">
    <location>
        <begin position="74"/>
        <end position="189"/>
    </location>
</feature>
<comment type="similarity">
    <text evidence="1">Belongs to the sulfotransferase 1 family.</text>
</comment>
<evidence type="ECO:0000313" key="5">
    <source>
        <dbReference type="Proteomes" id="UP001217089"/>
    </source>
</evidence>
<evidence type="ECO:0000313" key="4">
    <source>
        <dbReference type="EMBL" id="KAJ8299431.1"/>
    </source>
</evidence>
<comment type="caution">
    <text evidence="4">The sequence shown here is derived from an EMBL/GenBank/DDBJ whole genome shotgun (WGS) entry which is preliminary data.</text>
</comment>
<accession>A0ABQ9E4S4</accession>
<dbReference type="Pfam" id="PF00685">
    <property type="entry name" value="Sulfotransfer_1"/>
    <property type="match status" value="1"/>
</dbReference>
<dbReference type="SUPFAM" id="SSF52540">
    <property type="entry name" value="P-loop containing nucleoside triphosphate hydrolases"/>
    <property type="match status" value="1"/>
</dbReference>
<sequence length="228" mass="26515">MDNKPQGDIKMPPPKYKWGEIKDEEVTVIELPSGCTETIMTYDGTTFPVGFAKLGTIPDIRTNYPNIKKMNIRDDDVLICAYPKAGTHWVWEITKMLRKGKAEHESTRKESAMLEFHTPEEFDAMESPRTLNTHMLFRQIPDQITEKKVKVIFIQRNPKDVAVSSYNHMKAFQPNSKSTWGDCLFSFWKQAIGEIGDWKNWFTVAQNEVFDAEYKEKMKDSKQVFTYV</sequence>
<evidence type="ECO:0000256" key="2">
    <source>
        <dbReference type="ARBA" id="ARBA00022679"/>
    </source>
</evidence>
<organism evidence="4 5">
    <name type="scientific">Tegillarca granosa</name>
    <name type="common">Malaysian cockle</name>
    <name type="synonym">Anadara granosa</name>
    <dbReference type="NCBI Taxonomy" id="220873"/>
    <lineage>
        <taxon>Eukaryota</taxon>
        <taxon>Metazoa</taxon>
        <taxon>Spiralia</taxon>
        <taxon>Lophotrochozoa</taxon>
        <taxon>Mollusca</taxon>
        <taxon>Bivalvia</taxon>
        <taxon>Autobranchia</taxon>
        <taxon>Pteriomorphia</taxon>
        <taxon>Arcoida</taxon>
        <taxon>Arcoidea</taxon>
        <taxon>Arcidae</taxon>
        <taxon>Tegillarca</taxon>
    </lineage>
</organism>
<keyword evidence="2" id="KW-0808">Transferase</keyword>
<protein>
    <recommendedName>
        <fullName evidence="3">Sulfotransferase domain-containing protein</fullName>
    </recommendedName>
</protein>
<dbReference type="InterPro" id="IPR000863">
    <property type="entry name" value="Sulfotransferase_dom"/>
</dbReference>